<evidence type="ECO:0000259" key="1">
    <source>
        <dbReference type="Pfam" id="PF12728"/>
    </source>
</evidence>
<proteinExistence type="predicted"/>
<sequence>MECLSRKEQLETLDRYFLSTTEAINMLQISRQNFYSLISRNKITRIKKDGAVLFFKDEILDRLSNQPMLRTKYRPFESREELESKLQITK</sequence>
<evidence type="ECO:0000313" key="2">
    <source>
        <dbReference type="EMBL" id="MBC2115344.1"/>
    </source>
</evidence>
<reference evidence="2 3" key="1">
    <citation type="submission" date="2020-03" db="EMBL/GenBank/DDBJ databases">
        <title>Soil Listeria distribution.</title>
        <authorList>
            <person name="Liao J."/>
            <person name="Wiedmann M."/>
        </authorList>
    </citation>
    <scope>NUCLEOTIDE SEQUENCE [LARGE SCALE GENOMIC DNA]</scope>
    <source>
        <strain evidence="2 3">FSL L7-0360</strain>
    </source>
</reference>
<dbReference type="RefSeq" id="WP_185534939.1">
    <property type="nucleotide sequence ID" value="NZ_JAARXI010000001.1"/>
</dbReference>
<dbReference type="Proteomes" id="UP000529446">
    <property type="component" value="Unassembled WGS sequence"/>
</dbReference>
<accession>A0A7X1CXK1</accession>
<gene>
    <name evidence="2" type="ORF">HCB06_01810</name>
</gene>
<comment type="caution">
    <text evidence="2">The sequence shown here is derived from an EMBL/GenBank/DDBJ whole genome shotgun (WGS) entry which is preliminary data.</text>
</comment>
<protein>
    <submittedName>
        <fullName evidence="2">Helix-turn-helix domain-containing protein</fullName>
    </submittedName>
</protein>
<name>A0A7X1CXK1_9LIST</name>
<dbReference type="InterPro" id="IPR041657">
    <property type="entry name" value="HTH_17"/>
</dbReference>
<feature type="domain" description="Helix-turn-helix" evidence="1">
    <location>
        <begin position="17"/>
        <end position="66"/>
    </location>
</feature>
<dbReference type="Pfam" id="PF12728">
    <property type="entry name" value="HTH_17"/>
    <property type="match status" value="1"/>
</dbReference>
<dbReference type="EMBL" id="JAARXI010000001">
    <property type="protein sequence ID" value="MBC2115344.1"/>
    <property type="molecule type" value="Genomic_DNA"/>
</dbReference>
<dbReference type="AlphaFoldDB" id="A0A7X1CXK1"/>
<evidence type="ECO:0000313" key="3">
    <source>
        <dbReference type="Proteomes" id="UP000529446"/>
    </source>
</evidence>
<organism evidence="2 3">
    <name type="scientific">Listeria booriae</name>
    <dbReference type="NCBI Taxonomy" id="1552123"/>
    <lineage>
        <taxon>Bacteria</taxon>
        <taxon>Bacillati</taxon>
        <taxon>Bacillota</taxon>
        <taxon>Bacilli</taxon>
        <taxon>Bacillales</taxon>
        <taxon>Listeriaceae</taxon>
        <taxon>Listeria</taxon>
    </lineage>
</organism>